<evidence type="ECO:0000256" key="4">
    <source>
        <dbReference type="ARBA" id="ARBA00022737"/>
    </source>
</evidence>
<evidence type="ECO:0000256" key="1">
    <source>
        <dbReference type="ARBA" id="ARBA00004123"/>
    </source>
</evidence>
<keyword evidence="7" id="KW-0539">Nucleus</keyword>
<dbReference type="FunFam" id="2.60.120.1040:FF:000001">
    <property type="entry name" value="Zinc finger protein ZPR1"/>
    <property type="match status" value="1"/>
</dbReference>
<evidence type="ECO:0000313" key="11">
    <source>
        <dbReference type="EMBL" id="KLO11522.1"/>
    </source>
</evidence>
<dbReference type="Proteomes" id="UP000053477">
    <property type="component" value="Unassembled WGS sequence"/>
</dbReference>
<keyword evidence="12" id="KW-1185">Reference proteome</keyword>
<reference evidence="11 12" key="1">
    <citation type="submission" date="2015-04" db="EMBL/GenBank/DDBJ databases">
        <title>Complete genome sequence of Schizopora paradoxa KUC8140, a cosmopolitan wood degrader in East Asia.</title>
        <authorList>
            <consortium name="DOE Joint Genome Institute"/>
            <person name="Min B."/>
            <person name="Park H."/>
            <person name="Jang Y."/>
            <person name="Kim J.-J."/>
            <person name="Kim K.H."/>
            <person name="Pangilinan J."/>
            <person name="Lipzen A."/>
            <person name="Riley R."/>
            <person name="Grigoriev I.V."/>
            <person name="Spatafora J.W."/>
            <person name="Choi I.-G."/>
        </authorList>
    </citation>
    <scope>NUCLEOTIDE SEQUENCE [LARGE SCALE GENOMIC DNA]</scope>
    <source>
        <strain evidence="11 12">KUC8140</strain>
    </source>
</reference>
<dbReference type="OrthoDB" id="308464at2759"/>
<dbReference type="InParanoid" id="A0A0H2RIQ9"/>
<feature type="domain" description="Zinc finger ZPR1-type" evidence="10">
    <location>
        <begin position="50"/>
        <end position="229"/>
    </location>
</feature>
<dbReference type="GO" id="GO:0005634">
    <property type="term" value="C:nucleus"/>
    <property type="evidence" value="ECO:0007669"/>
    <property type="project" value="UniProtKB-SubCell"/>
</dbReference>
<feature type="region of interest" description="Disordered" evidence="9">
    <location>
        <begin position="480"/>
        <end position="521"/>
    </location>
</feature>
<dbReference type="InterPro" id="IPR040141">
    <property type="entry name" value="ZPR1"/>
</dbReference>
<dbReference type="Pfam" id="PF22794">
    <property type="entry name" value="jr-ZPR1"/>
    <property type="match status" value="2"/>
</dbReference>
<protein>
    <submittedName>
        <fullName evidence="11">Zf-ZPR1-domain-containing protein</fullName>
    </submittedName>
</protein>
<accession>A0A0H2RIQ9</accession>
<evidence type="ECO:0000259" key="10">
    <source>
        <dbReference type="SMART" id="SM00709"/>
    </source>
</evidence>
<dbReference type="Gene3D" id="2.60.120.1040">
    <property type="entry name" value="ZPR1, A/B domain"/>
    <property type="match status" value="2"/>
</dbReference>
<feature type="domain" description="Zinc finger ZPR1-type" evidence="10">
    <location>
        <begin position="300"/>
        <end position="458"/>
    </location>
</feature>
<dbReference type="FunFam" id="2.20.25.420:FF:000002">
    <property type="entry name" value="Zinc finger protein ZPR1"/>
    <property type="match status" value="1"/>
</dbReference>
<dbReference type="InterPro" id="IPR056180">
    <property type="entry name" value="ZPR1_jr_dom"/>
</dbReference>
<dbReference type="InterPro" id="IPR042451">
    <property type="entry name" value="ZPR1_A/B_dom"/>
</dbReference>
<dbReference type="InterPro" id="IPR004457">
    <property type="entry name" value="Znf_ZPR1"/>
</dbReference>
<dbReference type="Gene3D" id="2.20.25.420">
    <property type="entry name" value="ZPR1, zinc finger domain"/>
    <property type="match status" value="2"/>
</dbReference>
<dbReference type="InterPro" id="IPR042452">
    <property type="entry name" value="ZPR1_Znf1/2"/>
</dbReference>
<feature type="compositionally biased region" description="Basic and acidic residues" evidence="9">
    <location>
        <begin position="499"/>
        <end position="512"/>
    </location>
</feature>
<dbReference type="AlphaFoldDB" id="A0A0H2RIQ9"/>
<evidence type="ECO:0000256" key="3">
    <source>
        <dbReference type="ARBA" id="ARBA00022723"/>
    </source>
</evidence>
<dbReference type="PANTHER" id="PTHR10876:SF0">
    <property type="entry name" value="ZINC FINGER PROTEIN ZPR1"/>
    <property type="match status" value="1"/>
</dbReference>
<sequence>MSATNQELFPAIGTIAEQTDQLPDDLKDKDAPAVTVPEYDEERPVQEVESLCMRCGKNGTSRLLLTSIPYFREVVLMSFRCEHCGEENNEVQSAGTIKEHGAVYTVRVLDRADLDRQLVKSPTCTVIIPEFELTIPPQKGQLTTIEGLLRDVASDLGAGQPLRRVEAEDAYKKIQSILDGINGILADSDDEDDKEASSSLTKKASTKDAPMQPFTVKLDDPAGNSFLEFHESMADPKWNLRTYPRSLKQNIELGLVDGDVVDEKPKDTAAPTRLSDKSKLDSLLETAEENPNDEIFVFSGTCSSCGAPLDTMMKKVTIPYFKDIIIMSTNCDKCGYRDNEVKSGSAISEKGKRITLKVEDSEDLSRDILKSESCGLSIPEIELVLQPGTLGGRFTTLEGLLDQVYEELSDKLLMSGDSMTNDRQVFVKFLANLKAVKNAERPFTLVLEDPLANSYLQNIYAPDPDPNMTTETFDRTWEQNEDLGLNDMKVEGYETPEPTDDKGQARVEEPTEKNQVNDSAV</sequence>
<dbReference type="EMBL" id="KQ085998">
    <property type="protein sequence ID" value="KLO11522.1"/>
    <property type="molecule type" value="Genomic_DNA"/>
</dbReference>
<evidence type="ECO:0000256" key="5">
    <source>
        <dbReference type="ARBA" id="ARBA00022771"/>
    </source>
</evidence>
<dbReference type="GO" id="GO:0008270">
    <property type="term" value="F:zinc ion binding"/>
    <property type="evidence" value="ECO:0007669"/>
    <property type="project" value="UniProtKB-KW"/>
</dbReference>
<evidence type="ECO:0000256" key="6">
    <source>
        <dbReference type="ARBA" id="ARBA00022833"/>
    </source>
</evidence>
<keyword evidence="5" id="KW-0863">Zinc-finger</keyword>
<dbReference type="FunCoup" id="A0A0H2RIQ9">
    <property type="interactions" value="842"/>
</dbReference>
<dbReference type="NCBIfam" id="TIGR00310">
    <property type="entry name" value="ZPR1_znf"/>
    <property type="match status" value="1"/>
</dbReference>
<evidence type="ECO:0000256" key="8">
    <source>
        <dbReference type="ARBA" id="ARBA00054139"/>
    </source>
</evidence>
<dbReference type="PANTHER" id="PTHR10876">
    <property type="entry name" value="ZINC FINGER PROTEIN ZPR1"/>
    <property type="match status" value="1"/>
</dbReference>
<dbReference type="STRING" id="27342.A0A0H2RIQ9"/>
<comment type="similarity">
    <text evidence="2">Belongs to the ZPR1 family.</text>
</comment>
<name>A0A0H2RIQ9_9AGAM</name>
<keyword evidence="6" id="KW-0862">Zinc</keyword>
<keyword evidence="4" id="KW-0677">Repeat</keyword>
<gene>
    <name evidence="11" type="ORF">SCHPADRAFT_891519</name>
</gene>
<keyword evidence="3" id="KW-0479">Metal-binding</keyword>
<organism evidence="11 12">
    <name type="scientific">Schizopora paradoxa</name>
    <dbReference type="NCBI Taxonomy" id="27342"/>
    <lineage>
        <taxon>Eukaryota</taxon>
        <taxon>Fungi</taxon>
        <taxon>Dikarya</taxon>
        <taxon>Basidiomycota</taxon>
        <taxon>Agaricomycotina</taxon>
        <taxon>Agaricomycetes</taxon>
        <taxon>Hymenochaetales</taxon>
        <taxon>Schizoporaceae</taxon>
        <taxon>Schizopora</taxon>
    </lineage>
</organism>
<feature type="region of interest" description="Disordered" evidence="9">
    <location>
        <begin position="185"/>
        <end position="214"/>
    </location>
</feature>
<comment type="function">
    <text evidence="8">Acts as a protein folding chaperone for elongation factor 1-alpha.</text>
</comment>
<dbReference type="FunFam" id="2.20.25.420:FF:000001">
    <property type="entry name" value="Zinc finger protein ZPR1"/>
    <property type="match status" value="1"/>
</dbReference>
<comment type="subcellular location">
    <subcellularLocation>
        <location evidence="1">Nucleus</location>
    </subcellularLocation>
</comment>
<dbReference type="SMART" id="SM00709">
    <property type="entry name" value="Zpr1"/>
    <property type="match status" value="2"/>
</dbReference>
<evidence type="ECO:0000256" key="9">
    <source>
        <dbReference type="SAM" id="MobiDB-lite"/>
    </source>
</evidence>
<proteinExistence type="inferred from homology"/>
<evidence type="ECO:0000256" key="7">
    <source>
        <dbReference type="ARBA" id="ARBA00023242"/>
    </source>
</evidence>
<evidence type="ECO:0000313" key="12">
    <source>
        <dbReference type="Proteomes" id="UP000053477"/>
    </source>
</evidence>
<dbReference type="Pfam" id="PF03367">
    <property type="entry name" value="Zn_ribbon_ZPR1"/>
    <property type="match status" value="2"/>
</dbReference>
<evidence type="ECO:0000256" key="2">
    <source>
        <dbReference type="ARBA" id="ARBA00008354"/>
    </source>
</evidence>